<sequence>MVISMTGFGHSKKEAETFSINVEIKTVNHRFCEFSFRMPRYLVRMEEKMKKTLGRHIKRGRAEVHISIDGDGPHTKKLKVDWNLIDDFYRFVSEAGPKYGFHSDDAFKQILTREDFIHIEEYENGFDKFEPLILEALDEAGAMVKEMRLAEGAELKKDLIGNLLEIKEIGFELTGYAPSVVEHYRARLAKRMTDFLGGELDESRLLAESAIFADKSDINEELARLKSHIRQFLTIIEKAEPIGRKLDFLVQEMNREVNTIGSKANDAGISEKVVDMKSLLEKLKEQIQNIE</sequence>
<evidence type="ECO:0000313" key="9">
    <source>
        <dbReference type="Proteomes" id="UP000284416"/>
    </source>
</evidence>
<evidence type="ECO:0000256" key="3">
    <source>
        <dbReference type="ARBA" id="ARBA00022759"/>
    </source>
</evidence>
<dbReference type="Proteomes" id="UP000284416">
    <property type="component" value="Unassembled WGS sequence"/>
</dbReference>
<organism evidence="8 9">
    <name type="scientific">Neobacillus notoginsengisoli</name>
    <dbReference type="NCBI Taxonomy" id="1578198"/>
    <lineage>
        <taxon>Bacteria</taxon>
        <taxon>Bacillati</taxon>
        <taxon>Bacillota</taxon>
        <taxon>Bacilli</taxon>
        <taxon>Bacillales</taxon>
        <taxon>Bacillaceae</taxon>
        <taxon>Neobacillus</taxon>
    </lineage>
</organism>
<dbReference type="AlphaFoldDB" id="A0A417YQE2"/>
<keyword evidence="3" id="KW-0255">Endonuclease</keyword>
<evidence type="ECO:0000259" key="7">
    <source>
        <dbReference type="Pfam" id="PF08340"/>
    </source>
</evidence>
<evidence type="ECO:0000256" key="1">
    <source>
        <dbReference type="ARBA" id="ARBA00001968"/>
    </source>
</evidence>
<keyword evidence="9" id="KW-1185">Reference proteome</keyword>
<evidence type="ECO:0000256" key="5">
    <source>
        <dbReference type="ARBA" id="ARBA00035648"/>
    </source>
</evidence>
<comment type="similarity">
    <text evidence="5">Belongs to the YicC/YloC family.</text>
</comment>
<feature type="domain" description="Endoribonuclease YicC-like N-terminal" evidence="6">
    <location>
        <begin position="4"/>
        <end position="157"/>
    </location>
</feature>
<proteinExistence type="inferred from homology"/>
<name>A0A417YQE2_9BACI</name>
<protein>
    <submittedName>
        <fullName evidence="8">YicC family protein</fullName>
    </submittedName>
</protein>
<dbReference type="InterPro" id="IPR013527">
    <property type="entry name" value="YicC-like_N"/>
</dbReference>
<evidence type="ECO:0000313" key="8">
    <source>
        <dbReference type="EMBL" id="RHW36467.1"/>
    </source>
</evidence>
<comment type="cofactor">
    <cofactor evidence="1">
        <name>a divalent metal cation</name>
        <dbReference type="ChEBI" id="CHEBI:60240"/>
    </cofactor>
</comment>
<gene>
    <name evidence="8" type="ORF">D1B31_17275</name>
</gene>
<dbReference type="PANTHER" id="PTHR30636:SF3">
    <property type="entry name" value="UPF0701 PROTEIN YICC"/>
    <property type="match status" value="1"/>
</dbReference>
<keyword evidence="4" id="KW-0378">Hydrolase</keyword>
<evidence type="ECO:0000259" key="6">
    <source>
        <dbReference type="Pfam" id="PF03755"/>
    </source>
</evidence>
<feature type="domain" description="Endoribonuclease YicC-like C-terminal" evidence="7">
    <location>
        <begin position="177"/>
        <end position="291"/>
    </location>
</feature>
<dbReference type="Pfam" id="PF08340">
    <property type="entry name" value="YicC-like_C"/>
    <property type="match status" value="1"/>
</dbReference>
<comment type="caution">
    <text evidence="8">The sequence shown here is derived from an EMBL/GenBank/DDBJ whole genome shotgun (WGS) entry which is preliminary data.</text>
</comment>
<evidence type="ECO:0000256" key="2">
    <source>
        <dbReference type="ARBA" id="ARBA00022722"/>
    </source>
</evidence>
<dbReference type="GO" id="GO:0004521">
    <property type="term" value="F:RNA endonuclease activity"/>
    <property type="evidence" value="ECO:0007669"/>
    <property type="project" value="InterPro"/>
</dbReference>
<dbReference type="NCBIfam" id="TIGR00255">
    <property type="entry name" value="YicC/YloC family endoribonuclease"/>
    <property type="match status" value="1"/>
</dbReference>
<dbReference type="EMBL" id="QWEG01000011">
    <property type="protein sequence ID" value="RHW36467.1"/>
    <property type="molecule type" value="Genomic_DNA"/>
</dbReference>
<dbReference type="Pfam" id="PF03755">
    <property type="entry name" value="YicC-like_N"/>
    <property type="match status" value="1"/>
</dbReference>
<dbReference type="OrthoDB" id="9771229at2"/>
<dbReference type="InterPro" id="IPR013551">
    <property type="entry name" value="YicC-like_C"/>
</dbReference>
<dbReference type="GO" id="GO:0016787">
    <property type="term" value="F:hydrolase activity"/>
    <property type="evidence" value="ECO:0007669"/>
    <property type="project" value="UniProtKB-KW"/>
</dbReference>
<reference evidence="8 9" key="1">
    <citation type="journal article" date="2017" name="Int. J. Syst. Evol. Microbiol.">
        <title>Bacillus notoginsengisoli sp. nov., a novel bacterium isolated from the rhizosphere of Panax notoginseng.</title>
        <authorList>
            <person name="Zhang M.Y."/>
            <person name="Cheng J."/>
            <person name="Cai Y."/>
            <person name="Zhang T.Y."/>
            <person name="Wu Y.Y."/>
            <person name="Manikprabhu D."/>
            <person name="Li W.J."/>
            <person name="Zhang Y.X."/>
        </authorList>
    </citation>
    <scope>NUCLEOTIDE SEQUENCE [LARGE SCALE GENOMIC DNA]</scope>
    <source>
        <strain evidence="8 9">JCM 30743</strain>
    </source>
</reference>
<accession>A0A417YQE2</accession>
<evidence type="ECO:0000256" key="4">
    <source>
        <dbReference type="ARBA" id="ARBA00022801"/>
    </source>
</evidence>
<dbReference type="PANTHER" id="PTHR30636">
    <property type="entry name" value="UPF0701 PROTEIN YICC"/>
    <property type="match status" value="1"/>
</dbReference>
<dbReference type="InterPro" id="IPR005229">
    <property type="entry name" value="YicC/YloC-like"/>
</dbReference>
<keyword evidence="2" id="KW-0540">Nuclease</keyword>